<dbReference type="GO" id="GO:0051536">
    <property type="term" value="F:iron-sulfur cluster binding"/>
    <property type="evidence" value="ECO:0007669"/>
    <property type="project" value="UniProtKB-KW"/>
</dbReference>
<evidence type="ECO:0000313" key="5">
    <source>
        <dbReference type="EMBL" id="GAI14917.1"/>
    </source>
</evidence>
<evidence type="ECO:0000259" key="4">
    <source>
        <dbReference type="Pfam" id="PF10531"/>
    </source>
</evidence>
<dbReference type="PANTHER" id="PTHR43578">
    <property type="entry name" value="NADH-QUINONE OXIDOREDUCTASE SUBUNIT F"/>
    <property type="match status" value="1"/>
</dbReference>
<dbReference type="Pfam" id="PF10531">
    <property type="entry name" value="SLBB"/>
    <property type="match status" value="1"/>
</dbReference>
<protein>
    <recommendedName>
        <fullName evidence="4">Soluble ligand binding domain-containing protein</fullName>
    </recommendedName>
</protein>
<dbReference type="EMBL" id="BARV01007962">
    <property type="protein sequence ID" value="GAI14917.1"/>
    <property type="molecule type" value="Genomic_DNA"/>
</dbReference>
<feature type="domain" description="Soluble ligand binding" evidence="4">
    <location>
        <begin position="64"/>
        <end position="113"/>
    </location>
</feature>
<sequence>MASLEGKVGEPRAKYVHTIEKGLWDQPTNLNNVETWANVPLIINNGADWYTKVGTANSKGTKIFSLVGKINNTGLVEVPMGITLREIIYDIGGGIPKGKKFKAVQTGGPSGGVIPESLLDLKVDFDELTKAGSMMGSGGMIVMDENTCMVDIAKYFL</sequence>
<dbReference type="InterPro" id="IPR037225">
    <property type="entry name" value="Nuo51_FMN-bd_sf"/>
</dbReference>
<dbReference type="Gene3D" id="3.10.20.600">
    <property type="match status" value="1"/>
</dbReference>
<evidence type="ECO:0000256" key="2">
    <source>
        <dbReference type="ARBA" id="ARBA00023004"/>
    </source>
</evidence>
<dbReference type="SUPFAM" id="SSF142019">
    <property type="entry name" value="Nqo1 FMN-binding domain-like"/>
    <property type="match status" value="1"/>
</dbReference>
<reference evidence="5" key="1">
    <citation type="journal article" date="2014" name="Front. Microbiol.">
        <title>High frequency of phylogenetically diverse reductive dehalogenase-homologous genes in deep subseafloor sedimentary metagenomes.</title>
        <authorList>
            <person name="Kawai M."/>
            <person name="Futagami T."/>
            <person name="Toyoda A."/>
            <person name="Takaki Y."/>
            <person name="Nishi S."/>
            <person name="Hori S."/>
            <person name="Arai W."/>
            <person name="Tsubouchi T."/>
            <person name="Morono Y."/>
            <person name="Uchiyama I."/>
            <person name="Ito T."/>
            <person name="Fujiyama A."/>
            <person name="Inagaki F."/>
            <person name="Takami H."/>
        </authorList>
    </citation>
    <scope>NUCLEOTIDE SEQUENCE</scope>
    <source>
        <strain evidence="5">Expedition CK06-06</strain>
    </source>
</reference>
<gene>
    <name evidence="5" type="ORF">S06H3_16119</name>
</gene>
<keyword evidence="1" id="KW-0479">Metal-binding</keyword>
<dbReference type="PANTHER" id="PTHR43578:SF3">
    <property type="entry name" value="NADH-QUINONE OXIDOREDUCTASE SUBUNIT F"/>
    <property type="match status" value="1"/>
</dbReference>
<accession>X1L6C8</accession>
<evidence type="ECO:0000256" key="1">
    <source>
        <dbReference type="ARBA" id="ARBA00022723"/>
    </source>
</evidence>
<dbReference type="InterPro" id="IPR019554">
    <property type="entry name" value="Soluble_ligand-bd"/>
</dbReference>
<feature type="non-terminal residue" evidence="5">
    <location>
        <position position="157"/>
    </location>
</feature>
<dbReference type="FunFam" id="3.10.20.600:FF:000007">
    <property type="entry name" value="NAD-reducing hydrogenase subunit HoxF"/>
    <property type="match status" value="1"/>
</dbReference>
<organism evidence="5">
    <name type="scientific">marine sediment metagenome</name>
    <dbReference type="NCBI Taxonomy" id="412755"/>
    <lineage>
        <taxon>unclassified sequences</taxon>
        <taxon>metagenomes</taxon>
        <taxon>ecological metagenomes</taxon>
    </lineage>
</organism>
<dbReference type="Gene3D" id="3.40.50.11540">
    <property type="entry name" value="NADH-ubiquinone oxidoreductase 51kDa subunit"/>
    <property type="match status" value="1"/>
</dbReference>
<dbReference type="AlphaFoldDB" id="X1L6C8"/>
<comment type="caution">
    <text evidence="5">The sequence shown here is derived from an EMBL/GenBank/DDBJ whole genome shotgun (WGS) entry which is preliminary data.</text>
</comment>
<dbReference type="SUPFAM" id="SSF142984">
    <property type="entry name" value="Nqo1 middle domain-like"/>
    <property type="match status" value="1"/>
</dbReference>
<proteinExistence type="predicted"/>
<evidence type="ECO:0000256" key="3">
    <source>
        <dbReference type="ARBA" id="ARBA00023014"/>
    </source>
</evidence>
<dbReference type="GO" id="GO:0046872">
    <property type="term" value="F:metal ion binding"/>
    <property type="evidence" value="ECO:0007669"/>
    <property type="project" value="UniProtKB-KW"/>
</dbReference>
<name>X1L6C8_9ZZZZ</name>
<keyword evidence="2" id="KW-0408">Iron</keyword>
<keyword evidence="3" id="KW-0411">Iron-sulfur</keyword>